<evidence type="ECO:0000313" key="3">
    <source>
        <dbReference type="Proteomes" id="UP000325372"/>
    </source>
</evidence>
<name>A0A5N0THC8_9GAMM</name>
<reference evidence="2 3" key="1">
    <citation type="submission" date="2019-09" db="EMBL/GenBank/DDBJ databases">
        <title>Wenzhouxiangella sp. Genome sequencing and assembly.</title>
        <authorList>
            <person name="Zhang R."/>
        </authorList>
    </citation>
    <scope>NUCLEOTIDE SEQUENCE [LARGE SCALE GENOMIC DNA]</scope>
    <source>
        <strain evidence="2 3">W260</strain>
    </source>
</reference>
<keyword evidence="3" id="KW-1185">Reference proteome</keyword>
<protein>
    <recommendedName>
        <fullName evidence="1">Antitoxin FitA-like ribbon-helix-helix domain-containing protein</fullName>
    </recommendedName>
</protein>
<gene>
    <name evidence="2" type="ORF">F3N42_02445</name>
</gene>
<dbReference type="GO" id="GO:0006355">
    <property type="term" value="P:regulation of DNA-templated transcription"/>
    <property type="evidence" value="ECO:0007669"/>
    <property type="project" value="InterPro"/>
</dbReference>
<dbReference type="AlphaFoldDB" id="A0A5N0THC8"/>
<evidence type="ECO:0000313" key="2">
    <source>
        <dbReference type="EMBL" id="KAA9133236.1"/>
    </source>
</evidence>
<dbReference type="InterPro" id="IPR053853">
    <property type="entry name" value="FitA-like_RHH"/>
</dbReference>
<sequence length="77" mass="8629">MASLSVRKLDDETLSRLRIRAARHGVSMEEEARRILKEAVCAPENLGDLALRIFGLKHGVDLQLPERTAHEPLDLAE</sequence>
<dbReference type="SUPFAM" id="SSF47598">
    <property type="entry name" value="Ribbon-helix-helix"/>
    <property type="match status" value="1"/>
</dbReference>
<dbReference type="Gene3D" id="1.10.1220.10">
    <property type="entry name" value="Met repressor-like"/>
    <property type="match status" value="1"/>
</dbReference>
<organism evidence="2 3">
    <name type="scientific">Marinihelvus fidelis</name>
    <dbReference type="NCBI Taxonomy" id="2613842"/>
    <lineage>
        <taxon>Bacteria</taxon>
        <taxon>Pseudomonadati</taxon>
        <taxon>Pseudomonadota</taxon>
        <taxon>Gammaproteobacteria</taxon>
        <taxon>Chromatiales</taxon>
        <taxon>Wenzhouxiangellaceae</taxon>
        <taxon>Marinihelvus</taxon>
    </lineage>
</organism>
<dbReference type="InterPro" id="IPR010985">
    <property type="entry name" value="Ribbon_hlx_hlx"/>
</dbReference>
<proteinExistence type="predicted"/>
<dbReference type="Pfam" id="PF22513">
    <property type="entry name" value="FitA-like_RHH"/>
    <property type="match status" value="1"/>
</dbReference>
<dbReference type="InterPro" id="IPR013321">
    <property type="entry name" value="Arc_rbn_hlx_hlx"/>
</dbReference>
<dbReference type="Proteomes" id="UP000325372">
    <property type="component" value="Unassembled WGS sequence"/>
</dbReference>
<accession>A0A5N0THC8</accession>
<evidence type="ECO:0000259" key="1">
    <source>
        <dbReference type="Pfam" id="PF22513"/>
    </source>
</evidence>
<dbReference type="EMBL" id="VYXP01000002">
    <property type="protein sequence ID" value="KAA9133236.1"/>
    <property type="molecule type" value="Genomic_DNA"/>
</dbReference>
<feature type="domain" description="Antitoxin FitA-like ribbon-helix-helix" evidence="1">
    <location>
        <begin position="2"/>
        <end position="40"/>
    </location>
</feature>
<comment type="caution">
    <text evidence="2">The sequence shown here is derived from an EMBL/GenBank/DDBJ whole genome shotgun (WGS) entry which is preliminary data.</text>
</comment>